<gene>
    <name evidence="1" type="ORF">VP01_1719g5</name>
</gene>
<organism evidence="1 2">
    <name type="scientific">Puccinia sorghi</name>
    <dbReference type="NCBI Taxonomy" id="27349"/>
    <lineage>
        <taxon>Eukaryota</taxon>
        <taxon>Fungi</taxon>
        <taxon>Dikarya</taxon>
        <taxon>Basidiomycota</taxon>
        <taxon>Pucciniomycotina</taxon>
        <taxon>Pucciniomycetes</taxon>
        <taxon>Pucciniales</taxon>
        <taxon>Pucciniaceae</taxon>
        <taxon>Puccinia</taxon>
    </lineage>
</organism>
<dbReference type="EMBL" id="LAVV01006525">
    <property type="protein sequence ID" value="KNZ59496.1"/>
    <property type="molecule type" value="Genomic_DNA"/>
</dbReference>
<dbReference type="VEuPathDB" id="FungiDB:VP01_1719g5"/>
<dbReference type="Proteomes" id="UP000037035">
    <property type="component" value="Unassembled WGS sequence"/>
</dbReference>
<evidence type="ECO:0000313" key="1">
    <source>
        <dbReference type="EMBL" id="KNZ59496.1"/>
    </source>
</evidence>
<comment type="caution">
    <text evidence="1">The sequence shown here is derived from an EMBL/GenBank/DDBJ whole genome shotgun (WGS) entry which is preliminary data.</text>
</comment>
<proteinExistence type="predicted"/>
<accession>A0A0L6VFD4</accession>
<sequence length="58" mass="6415">MLGDKDVVKVWESYVTLLGCLPCQESLRPTPEDPQDGISNGSLMPFLISPQIHFNQLG</sequence>
<evidence type="ECO:0000313" key="2">
    <source>
        <dbReference type="Proteomes" id="UP000037035"/>
    </source>
</evidence>
<reference evidence="1 2" key="1">
    <citation type="submission" date="2015-08" db="EMBL/GenBank/DDBJ databases">
        <title>Next Generation Sequencing and Analysis of the Genome of Puccinia sorghi L Schw, the Causal Agent of Maize Common Rust.</title>
        <authorList>
            <person name="Rochi L."/>
            <person name="Burguener G."/>
            <person name="Darino M."/>
            <person name="Turjanski A."/>
            <person name="Kreff E."/>
            <person name="Dieguez M.J."/>
            <person name="Sacco F."/>
        </authorList>
    </citation>
    <scope>NUCLEOTIDE SEQUENCE [LARGE SCALE GENOMIC DNA]</scope>
    <source>
        <strain evidence="1 2">RO10H11247</strain>
    </source>
</reference>
<protein>
    <submittedName>
        <fullName evidence="1">Uncharacterized protein</fullName>
    </submittedName>
</protein>
<keyword evidence="2" id="KW-1185">Reference proteome</keyword>
<name>A0A0L6VFD4_9BASI</name>
<dbReference type="AlphaFoldDB" id="A0A0L6VFD4"/>